<feature type="compositionally biased region" description="Basic and acidic residues" evidence="1">
    <location>
        <begin position="79"/>
        <end position="93"/>
    </location>
</feature>
<comment type="caution">
    <text evidence="2">The sequence shown here is derived from an EMBL/GenBank/DDBJ whole genome shotgun (WGS) entry which is preliminary data.</text>
</comment>
<protein>
    <submittedName>
        <fullName evidence="2">Uncharacterized protein</fullName>
    </submittedName>
</protein>
<reference evidence="2 3" key="1">
    <citation type="journal article" date="2019" name="Sci. Rep.">
        <title>Orb-weaving spider Araneus ventricosus genome elucidates the spidroin gene catalogue.</title>
        <authorList>
            <person name="Kono N."/>
            <person name="Nakamura H."/>
            <person name="Ohtoshi R."/>
            <person name="Moran D.A.P."/>
            <person name="Shinohara A."/>
            <person name="Yoshida Y."/>
            <person name="Fujiwara M."/>
            <person name="Mori M."/>
            <person name="Tomita M."/>
            <person name="Arakawa K."/>
        </authorList>
    </citation>
    <scope>NUCLEOTIDE SEQUENCE [LARGE SCALE GENOMIC DNA]</scope>
</reference>
<organism evidence="2 3">
    <name type="scientific">Araneus ventricosus</name>
    <name type="common">Orbweaver spider</name>
    <name type="synonym">Epeira ventricosa</name>
    <dbReference type="NCBI Taxonomy" id="182803"/>
    <lineage>
        <taxon>Eukaryota</taxon>
        <taxon>Metazoa</taxon>
        <taxon>Ecdysozoa</taxon>
        <taxon>Arthropoda</taxon>
        <taxon>Chelicerata</taxon>
        <taxon>Arachnida</taxon>
        <taxon>Araneae</taxon>
        <taxon>Araneomorphae</taxon>
        <taxon>Entelegynae</taxon>
        <taxon>Araneoidea</taxon>
        <taxon>Araneidae</taxon>
        <taxon>Araneus</taxon>
    </lineage>
</organism>
<feature type="region of interest" description="Disordered" evidence="1">
    <location>
        <begin position="73"/>
        <end position="93"/>
    </location>
</feature>
<accession>A0A4Y2VSM2</accession>
<dbReference type="AlphaFoldDB" id="A0A4Y2VSM2"/>
<gene>
    <name evidence="2" type="ORF">AVEN_187020_1</name>
</gene>
<evidence type="ECO:0000313" key="2">
    <source>
        <dbReference type="EMBL" id="GBO27895.1"/>
    </source>
</evidence>
<proteinExistence type="predicted"/>
<dbReference type="Proteomes" id="UP000499080">
    <property type="component" value="Unassembled WGS sequence"/>
</dbReference>
<keyword evidence="3" id="KW-1185">Reference proteome</keyword>
<sequence>MKRRLLLQRPYFQLQWGNVFADKPWSGGLPILHGEKKMISIKARKVALNFSLDEEGPLPINWLERERKSTLDGSIHGRSSVESDFDHSTPENEILPLDHHGLGIPYRTRFKHR</sequence>
<evidence type="ECO:0000313" key="3">
    <source>
        <dbReference type="Proteomes" id="UP000499080"/>
    </source>
</evidence>
<evidence type="ECO:0000256" key="1">
    <source>
        <dbReference type="SAM" id="MobiDB-lite"/>
    </source>
</evidence>
<name>A0A4Y2VSM2_ARAVE</name>
<dbReference type="EMBL" id="BGPR01050931">
    <property type="protein sequence ID" value="GBO27895.1"/>
    <property type="molecule type" value="Genomic_DNA"/>
</dbReference>